<gene>
    <name evidence="11 13" type="primary">ubiA</name>
    <name evidence="13" type="ORF">M9405_00015</name>
</gene>
<evidence type="ECO:0000256" key="12">
    <source>
        <dbReference type="NCBIfam" id="TIGR01474"/>
    </source>
</evidence>
<comment type="subcellular location">
    <subcellularLocation>
        <location evidence="11">Cell inner membrane</location>
        <topology evidence="11">Multi-pass membrane protein</topology>
    </subcellularLocation>
    <subcellularLocation>
        <location evidence="2">Membrane</location>
        <topology evidence="2">Multi-pass membrane protein</topology>
    </subcellularLocation>
</comment>
<keyword evidence="5 11" id="KW-0997">Cell inner membrane</keyword>
<evidence type="ECO:0000256" key="4">
    <source>
        <dbReference type="ARBA" id="ARBA00022475"/>
    </source>
</evidence>
<feature type="transmembrane region" description="Helical" evidence="11">
    <location>
        <begin position="237"/>
        <end position="255"/>
    </location>
</feature>
<comment type="function">
    <text evidence="11">Catalyzes the prenylation of para-hydroxybenzoate (PHB) with an all-trans polyprenyl group. Mediates the second step in the final reaction sequence of ubiquinone-8 (UQ-8) biosynthesis, which is the condensation of the polyisoprenoid side chain with PHB, generating the first membrane-bound Q intermediate 3-octaprenyl-4-hydroxybenzoate.</text>
</comment>
<keyword evidence="14" id="KW-1185">Reference proteome</keyword>
<sequence length="291" mass="33871">MSNRLTFIKKCYNLAYVMRVNQPIGFFLLLWPTLWGLWLSKQGIPDTTILVIFIIGVICMRSAGCIINDYVDYKVDSCITRTKGRPLTTGQLSKKGALIALVVLLIIAFILILYLNVITIFLSLIALILSVVYPYLKRYTYFPQVVLGILFSWPILMTFTAIDKSIDSIMLWLLFLMNFLWVIVYDTQYAMLDREDDKEIGIRSLAVFLGNMDTLVIGILQFFIVFILGIIGYLERFFIEFYIFSLCGVIMLFIWQQMLIRTREKKNYFRAFLSNNYVGMLIFLGIFISFY</sequence>
<dbReference type="EMBL" id="CP097762">
    <property type="protein sequence ID" value="URJ25119.1"/>
    <property type="molecule type" value="Genomic_DNA"/>
</dbReference>
<evidence type="ECO:0000256" key="11">
    <source>
        <dbReference type="HAMAP-Rule" id="MF_01635"/>
    </source>
</evidence>
<dbReference type="EC" id="2.5.1.39" evidence="11 12"/>
<dbReference type="HAMAP" id="MF_01635">
    <property type="entry name" value="UbiA"/>
    <property type="match status" value="1"/>
</dbReference>
<feature type="transmembrane region" description="Helical" evidence="11">
    <location>
        <begin position="168"/>
        <end position="185"/>
    </location>
</feature>
<keyword evidence="9 11" id="KW-1133">Transmembrane helix</keyword>
<evidence type="ECO:0000256" key="9">
    <source>
        <dbReference type="ARBA" id="ARBA00022989"/>
    </source>
</evidence>
<feature type="transmembrane region" description="Helical" evidence="11">
    <location>
        <begin position="20"/>
        <end position="38"/>
    </location>
</feature>
<organism evidence="13 14">
    <name type="scientific">Candidatus Blochmannia ocreatus</name>
    <name type="common">nom. nud.</name>
    <dbReference type="NCBI Taxonomy" id="251538"/>
    <lineage>
        <taxon>Bacteria</taxon>
        <taxon>Pseudomonadati</taxon>
        <taxon>Pseudomonadota</taxon>
        <taxon>Gammaproteobacteria</taxon>
        <taxon>Enterobacterales</taxon>
        <taxon>Enterobacteriaceae</taxon>
        <taxon>ant endosymbionts</taxon>
        <taxon>Candidatus Blochmanniella</taxon>
    </lineage>
</organism>
<feature type="transmembrane region" description="Helical" evidence="11">
    <location>
        <begin position="50"/>
        <end position="71"/>
    </location>
</feature>
<comment type="similarity">
    <text evidence="3 11">Belongs to the UbiA prenyltransferase family.</text>
</comment>
<feature type="transmembrane region" description="Helical" evidence="11">
    <location>
        <begin position="267"/>
        <end position="290"/>
    </location>
</feature>
<keyword evidence="11" id="KW-0460">Magnesium</keyword>
<feature type="transmembrane region" description="Helical" evidence="11">
    <location>
        <begin position="118"/>
        <end position="136"/>
    </location>
</feature>
<feature type="transmembrane region" description="Helical" evidence="11">
    <location>
        <begin position="92"/>
        <end position="112"/>
    </location>
</feature>
<dbReference type="InterPro" id="IPR000537">
    <property type="entry name" value="UbiA_prenyltransferase"/>
</dbReference>
<evidence type="ECO:0000256" key="3">
    <source>
        <dbReference type="ARBA" id="ARBA00005985"/>
    </source>
</evidence>
<evidence type="ECO:0000256" key="8">
    <source>
        <dbReference type="ARBA" id="ARBA00022692"/>
    </source>
</evidence>
<comment type="pathway">
    <text evidence="11">Cofactor biosynthesis; ubiquinone biosynthesis.</text>
</comment>
<dbReference type="InterPro" id="IPR006370">
    <property type="entry name" value="HB_polyprenyltransferase-like"/>
</dbReference>
<dbReference type="PANTHER" id="PTHR11048:SF28">
    <property type="entry name" value="4-HYDROXYBENZOATE POLYPRENYLTRANSFERASE, MITOCHONDRIAL"/>
    <property type="match status" value="1"/>
</dbReference>
<dbReference type="InterPro" id="IPR044878">
    <property type="entry name" value="UbiA_sf"/>
</dbReference>
<feature type="transmembrane region" description="Helical" evidence="11">
    <location>
        <begin position="145"/>
        <end position="162"/>
    </location>
</feature>
<keyword evidence="8 11" id="KW-0812">Transmembrane</keyword>
<dbReference type="Gene3D" id="1.10.357.140">
    <property type="entry name" value="UbiA prenyltransferase"/>
    <property type="match status" value="1"/>
</dbReference>
<dbReference type="GO" id="GO:0008412">
    <property type="term" value="F:4-hydroxybenzoate polyprenyltransferase activity"/>
    <property type="evidence" value="ECO:0007669"/>
    <property type="project" value="UniProtKB-EC"/>
</dbReference>
<evidence type="ECO:0000256" key="7">
    <source>
        <dbReference type="ARBA" id="ARBA00022688"/>
    </source>
</evidence>
<keyword evidence="4 11" id="KW-1003">Cell membrane</keyword>
<evidence type="ECO:0000313" key="13">
    <source>
        <dbReference type="EMBL" id="URJ25119.1"/>
    </source>
</evidence>
<feature type="transmembrane region" description="Helical" evidence="11">
    <location>
        <begin position="205"/>
        <end position="231"/>
    </location>
</feature>
<dbReference type="NCBIfam" id="TIGR01474">
    <property type="entry name" value="ubiA_proteo"/>
    <property type="match status" value="1"/>
</dbReference>
<keyword evidence="6 11" id="KW-0808">Transferase</keyword>
<evidence type="ECO:0000256" key="6">
    <source>
        <dbReference type="ARBA" id="ARBA00022679"/>
    </source>
</evidence>
<name>A0ABY4SUP1_9ENTR</name>
<comment type="cofactor">
    <cofactor evidence="1 11">
        <name>Mg(2+)</name>
        <dbReference type="ChEBI" id="CHEBI:18420"/>
    </cofactor>
</comment>
<keyword evidence="10 11" id="KW-0472">Membrane</keyword>
<keyword evidence="7 11" id="KW-0831">Ubiquinone biosynthesis</keyword>
<evidence type="ECO:0000256" key="2">
    <source>
        <dbReference type="ARBA" id="ARBA00004141"/>
    </source>
</evidence>
<evidence type="ECO:0000256" key="5">
    <source>
        <dbReference type="ARBA" id="ARBA00022519"/>
    </source>
</evidence>
<evidence type="ECO:0000256" key="1">
    <source>
        <dbReference type="ARBA" id="ARBA00001946"/>
    </source>
</evidence>
<dbReference type="Pfam" id="PF01040">
    <property type="entry name" value="UbiA"/>
    <property type="match status" value="1"/>
</dbReference>
<dbReference type="CDD" id="cd13959">
    <property type="entry name" value="PT_UbiA_COQ2"/>
    <property type="match status" value="1"/>
</dbReference>
<comment type="catalytic activity">
    <reaction evidence="11">
        <text>all-trans-octaprenyl diphosphate + 4-hydroxybenzoate = 4-hydroxy-3-(all-trans-octaprenyl)benzoate + diphosphate</text>
        <dbReference type="Rhea" id="RHEA:27782"/>
        <dbReference type="ChEBI" id="CHEBI:1617"/>
        <dbReference type="ChEBI" id="CHEBI:17879"/>
        <dbReference type="ChEBI" id="CHEBI:33019"/>
        <dbReference type="ChEBI" id="CHEBI:57711"/>
        <dbReference type="EC" id="2.5.1.39"/>
    </reaction>
</comment>
<reference evidence="13" key="1">
    <citation type="submission" date="2022-05" db="EMBL/GenBank/DDBJ databases">
        <title>Impact of host demography and evolutionary history on endosymbiont molecular evolution: a test in carpenter ants (Genus Camponotus) and their Blochmannia endosymbionts.</title>
        <authorList>
            <person name="Manthey J.D."/>
            <person name="Giron J.C."/>
            <person name="Hruska J.P."/>
        </authorList>
    </citation>
    <scope>NUCLEOTIDE SEQUENCE</scope>
    <source>
        <strain evidence="13">C-006</strain>
    </source>
</reference>
<accession>A0ABY4SUP1</accession>
<dbReference type="Gene3D" id="1.20.120.1780">
    <property type="entry name" value="UbiA prenyltransferase"/>
    <property type="match status" value="1"/>
</dbReference>
<proteinExistence type="inferred from homology"/>
<protein>
    <recommendedName>
        <fullName evidence="11 12">4-hydroxybenzoate octaprenyltransferase</fullName>
        <ecNumber evidence="11 12">2.5.1.39</ecNumber>
    </recommendedName>
    <alternativeName>
        <fullName evidence="11">4-HB polyprenyltransferase</fullName>
    </alternativeName>
</protein>
<dbReference type="Proteomes" id="UP001056834">
    <property type="component" value="Chromosome"/>
</dbReference>
<dbReference type="InterPro" id="IPR039653">
    <property type="entry name" value="Prenyltransferase"/>
</dbReference>
<dbReference type="RefSeq" id="WP_250223250.1">
    <property type="nucleotide sequence ID" value="NZ_CP097762.1"/>
</dbReference>
<evidence type="ECO:0000256" key="10">
    <source>
        <dbReference type="ARBA" id="ARBA00023136"/>
    </source>
</evidence>
<dbReference type="PANTHER" id="PTHR11048">
    <property type="entry name" value="PRENYLTRANSFERASES"/>
    <property type="match status" value="1"/>
</dbReference>
<evidence type="ECO:0000313" key="14">
    <source>
        <dbReference type="Proteomes" id="UP001056834"/>
    </source>
</evidence>